<organism evidence="4">
    <name type="scientific">Borrelia bissettiae</name>
    <name type="common">Borreliella bissettiae</name>
    <dbReference type="NCBI Taxonomy" id="64897"/>
    <lineage>
        <taxon>Bacteria</taxon>
        <taxon>Pseudomonadati</taxon>
        <taxon>Spirochaetota</taxon>
        <taxon>Spirochaetia</taxon>
        <taxon>Spirochaetales</taxon>
        <taxon>Borreliaceae</taxon>
        <taxon>Borreliella</taxon>
    </lineage>
</organism>
<dbReference type="GO" id="GO:0003735">
    <property type="term" value="F:structural constituent of ribosome"/>
    <property type="evidence" value="ECO:0007669"/>
    <property type="project" value="InterPro"/>
</dbReference>
<keyword evidence="2 4" id="KW-0689">Ribosomal protein</keyword>
<dbReference type="EMBL" id="JNBW01000094">
    <property type="protein sequence ID" value="OJH15563.1"/>
    <property type="molecule type" value="Genomic_DNA"/>
</dbReference>
<dbReference type="Gene3D" id="4.10.80.400">
    <property type="match status" value="1"/>
</dbReference>
<comment type="subunit">
    <text evidence="1">Part of the 50S ribosomal subunit.</text>
</comment>
<reference evidence="4" key="2">
    <citation type="submission" date="2015-07" db="EMBL/GenBank/DDBJ databases">
        <authorList>
            <person name="Noorani M."/>
        </authorList>
    </citation>
    <scope>NUCLEOTIDE SEQUENCE</scope>
    <source>
        <strain evidence="4">CO275</strain>
    </source>
</reference>
<evidence type="ECO:0000256" key="3">
    <source>
        <dbReference type="ARBA" id="ARBA00023274"/>
    </source>
</evidence>
<evidence type="ECO:0000313" key="4">
    <source>
        <dbReference type="EMBL" id="OJH15563.1"/>
    </source>
</evidence>
<sequence>MRKDIHPKNNLVVFKDGSNGAMFLTRSTLNSKETIKYTDGKEYPLITVEITSKSHP</sequence>
<protein>
    <submittedName>
        <fullName evidence="4">50S ribosomal protein L31 type B</fullName>
    </submittedName>
</protein>
<dbReference type="InterPro" id="IPR034704">
    <property type="entry name" value="Ribosomal_bL28/bL31-like_sf"/>
</dbReference>
<dbReference type="GO" id="GO:1990904">
    <property type="term" value="C:ribonucleoprotein complex"/>
    <property type="evidence" value="ECO:0007669"/>
    <property type="project" value="UniProtKB-KW"/>
</dbReference>
<accession>A0A1L8ZCS8</accession>
<dbReference type="GO" id="GO:0005840">
    <property type="term" value="C:ribosome"/>
    <property type="evidence" value="ECO:0007669"/>
    <property type="project" value="UniProtKB-KW"/>
</dbReference>
<comment type="caution">
    <text evidence="4">The sequence shown here is derived from an EMBL/GenBank/DDBJ whole genome shotgun (WGS) entry which is preliminary data.</text>
</comment>
<evidence type="ECO:0000256" key="2">
    <source>
        <dbReference type="ARBA" id="ARBA00022980"/>
    </source>
</evidence>
<dbReference type="InterPro" id="IPR002150">
    <property type="entry name" value="Ribosomal_bL31"/>
</dbReference>
<keyword evidence="3" id="KW-0687">Ribonucleoprotein</keyword>
<dbReference type="OrthoDB" id="9803251at2"/>
<dbReference type="Pfam" id="PF01197">
    <property type="entry name" value="Ribosomal_L31"/>
    <property type="match status" value="1"/>
</dbReference>
<proteinExistence type="predicted"/>
<feature type="non-terminal residue" evidence="4">
    <location>
        <position position="56"/>
    </location>
</feature>
<reference evidence="4" key="1">
    <citation type="journal article" date="2015" name="Microbiology">
        <title>Similarities in murine infection and immune response to Borrelia bissettii and Borrelia burgdorferi sensu stricto.</title>
        <authorList>
            <person name="Leydet B.F.Jr."/>
            <person name="Liang F.T."/>
        </authorList>
    </citation>
    <scope>NUCLEOTIDE SEQUENCE [LARGE SCALE GENOMIC DNA]</scope>
    <source>
        <strain evidence="4">CO275</strain>
    </source>
</reference>
<gene>
    <name evidence="4" type="ORF">ER70_01930</name>
</gene>
<dbReference type="GO" id="GO:0006412">
    <property type="term" value="P:translation"/>
    <property type="evidence" value="ECO:0007669"/>
    <property type="project" value="InterPro"/>
</dbReference>
<dbReference type="AlphaFoldDB" id="A0A1L8ZCS8"/>
<name>A0A1L8ZCS8_BORBI</name>
<dbReference type="SUPFAM" id="SSF143800">
    <property type="entry name" value="L28p-like"/>
    <property type="match status" value="1"/>
</dbReference>
<evidence type="ECO:0000256" key="1">
    <source>
        <dbReference type="ARBA" id="ARBA00011838"/>
    </source>
</evidence>